<proteinExistence type="predicted"/>
<keyword evidence="2" id="KW-1185">Reference proteome</keyword>
<organism evidence="1 2">
    <name type="scientific">Candidatus Methylacidithermus pantelleriae</name>
    <dbReference type="NCBI Taxonomy" id="2744239"/>
    <lineage>
        <taxon>Bacteria</taxon>
        <taxon>Pseudomonadati</taxon>
        <taxon>Verrucomicrobiota</taxon>
        <taxon>Methylacidiphilae</taxon>
        <taxon>Methylacidiphilales</taxon>
        <taxon>Methylacidiphilaceae</taxon>
        <taxon>Candidatus Methylacidithermus</taxon>
    </lineage>
</organism>
<evidence type="ECO:0000313" key="1">
    <source>
        <dbReference type="EMBL" id="CAF0699800.1"/>
    </source>
</evidence>
<gene>
    <name evidence="1" type="ORF">MPNT_300001</name>
</gene>
<dbReference type="AlphaFoldDB" id="A0A8J2BU95"/>
<dbReference type="Proteomes" id="UP000663859">
    <property type="component" value="Unassembled WGS sequence"/>
</dbReference>
<protein>
    <submittedName>
        <fullName evidence="1">Uncharacterized protein</fullName>
    </submittedName>
</protein>
<dbReference type="EMBL" id="CAJNOB010000024">
    <property type="protein sequence ID" value="CAF0699800.1"/>
    <property type="molecule type" value="Genomic_DNA"/>
</dbReference>
<name>A0A8J2BU95_9BACT</name>
<comment type="caution">
    <text evidence="1">The sequence shown here is derived from an EMBL/GenBank/DDBJ whole genome shotgun (WGS) entry which is preliminary data.</text>
</comment>
<accession>A0A8J2BU95</accession>
<reference evidence="1" key="1">
    <citation type="submission" date="2021-02" db="EMBL/GenBank/DDBJ databases">
        <authorList>
            <person name="Cremers G."/>
            <person name="Picone N."/>
        </authorList>
    </citation>
    <scope>NUCLEOTIDE SEQUENCE</scope>
    <source>
        <strain evidence="1">PQ17</strain>
    </source>
</reference>
<sequence length="118" mass="13471">MVGTNADGLTKLHPELFSWAKKDAEKVGVAKEPRDWATKLNRREDHFHNRVPLVFSAYLLEIDVPPLSNLPLFPKMTHQGFDNAFYGAGSEGFKQPGRKSCFRWQKLDATRFPSLQRA</sequence>
<evidence type="ECO:0000313" key="2">
    <source>
        <dbReference type="Proteomes" id="UP000663859"/>
    </source>
</evidence>